<proteinExistence type="predicted"/>
<evidence type="ECO:0000313" key="1">
    <source>
        <dbReference type="EMBL" id="QDT38465.1"/>
    </source>
</evidence>
<dbReference type="RefSeq" id="WP_145364569.1">
    <property type="nucleotide sequence ID" value="NZ_CP036268.1"/>
</dbReference>
<dbReference type="PANTHER" id="PTHR36452:SF1">
    <property type="entry name" value="DUF2461 DOMAIN-CONTAINING PROTEIN"/>
    <property type="match status" value="1"/>
</dbReference>
<dbReference type="Proteomes" id="UP000317318">
    <property type="component" value="Chromosome"/>
</dbReference>
<name>A0A517R3I8_9PLAN</name>
<dbReference type="InterPro" id="IPR015996">
    <property type="entry name" value="UCP028451"/>
</dbReference>
<keyword evidence="2" id="KW-1185">Reference proteome</keyword>
<reference evidence="1 2" key="1">
    <citation type="submission" date="2019-02" db="EMBL/GenBank/DDBJ databases">
        <title>Deep-cultivation of Planctomycetes and their phenomic and genomic characterization uncovers novel biology.</title>
        <authorList>
            <person name="Wiegand S."/>
            <person name="Jogler M."/>
            <person name="Boedeker C."/>
            <person name="Pinto D."/>
            <person name="Vollmers J."/>
            <person name="Rivas-Marin E."/>
            <person name="Kohn T."/>
            <person name="Peeters S.H."/>
            <person name="Heuer A."/>
            <person name="Rast P."/>
            <person name="Oberbeckmann S."/>
            <person name="Bunk B."/>
            <person name="Jeske O."/>
            <person name="Meyerdierks A."/>
            <person name="Storesund J.E."/>
            <person name="Kallscheuer N."/>
            <person name="Luecker S."/>
            <person name="Lage O.M."/>
            <person name="Pohl T."/>
            <person name="Merkel B.J."/>
            <person name="Hornburger P."/>
            <person name="Mueller R.-W."/>
            <person name="Bruemmer F."/>
            <person name="Labrenz M."/>
            <person name="Spormann A.M."/>
            <person name="Op den Camp H."/>
            <person name="Overmann J."/>
            <person name="Amann R."/>
            <person name="Jetten M.S.M."/>
            <person name="Mascher T."/>
            <person name="Medema M.H."/>
            <person name="Devos D.P."/>
            <person name="Kaster A.-K."/>
            <person name="Ovreas L."/>
            <person name="Rohde M."/>
            <person name="Galperin M.Y."/>
            <person name="Jogler C."/>
        </authorList>
    </citation>
    <scope>NUCLEOTIDE SEQUENCE [LARGE SCALE GENOMIC DNA]</scope>
    <source>
        <strain evidence="1 2">Pan189</strain>
    </source>
</reference>
<dbReference type="InterPro" id="IPR012808">
    <property type="entry name" value="CHP02453"/>
</dbReference>
<sequence>MPEASRSPFFEKETFRFLADLEAHNDREWFAEHKPRYEKHVIGPALEFVRAMQPRLKKVSKFFEAIDKKVGGSIMRIYRDTRFSKDKTPYKTNVGIHFRHEFGADVHAPGWYIHLHPDECFVGAGMWMPETKVLKQLRGSIDADPNNWLRAKNNHAFASTFELAGESLKTAPQGFPKDHPQIEDLRRKSFIGVCDLSRADVLAIDFPDRIVERMKASKPLMRWLCSALDLPF</sequence>
<protein>
    <recommendedName>
        <fullName evidence="3">TIGR02453 family protein</fullName>
    </recommendedName>
</protein>
<dbReference type="EMBL" id="CP036268">
    <property type="protein sequence ID" value="QDT38465.1"/>
    <property type="molecule type" value="Genomic_DNA"/>
</dbReference>
<dbReference type="PIRSF" id="PIRSF028451">
    <property type="entry name" value="UCP028451"/>
    <property type="match status" value="1"/>
</dbReference>
<dbReference type="Pfam" id="PF09365">
    <property type="entry name" value="DUF2461"/>
    <property type="match status" value="1"/>
</dbReference>
<dbReference type="KEGG" id="svp:Pan189_28590"/>
<evidence type="ECO:0008006" key="3">
    <source>
        <dbReference type="Google" id="ProtNLM"/>
    </source>
</evidence>
<dbReference type="AlphaFoldDB" id="A0A517R3I8"/>
<evidence type="ECO:0000313" key="2">
    <source>
        <dbReference type="Proteomes" id="UP000317318"/>
    </source>
</evidence>
<dbReference type="OrthoDB" id="9794241at2"/>
<organism evidence="1 2">
    <name type="scientific">Stratiformator vulcanicus</name>
    <dbReference type="NCBI Taxonomy" id="2527980"/>
    <lineage>
        <taxon>Bacteria</taxon>
        <taxon>Pseudomonadati</taxon>
        <taxon>Planctomycetota</taxon>
        <taxon>Planctomycetia</taxon>
        <taxon>Planctomycetales</taxon>
        <taxon>Planctomycetaceae</taxon>
        <taxon>Stratiformator</taxon>
    </lineage>
</organism>
<accession>A0A517R3I8</accession>
<gene>
    <name evidence="1" type="ORF">Pan189_28590</name>
</gene>
<dbReference type="NCBIfam" id="TIGR02453">
    <property type="entry name" value="TIGR02453 family protein"/>
    <property type="match status" value="1"/>
</dbReference>
<dbReference type="PANTHER" id="PTHR36452">
    <property type="entry name" value="CHROMOSOME 12, WHOLE GENOME SHOTGUN SEQUENCE"/>
    <property type="match status" value="1"/>
</dbReference>